<organism evidence="2 3">
    <name type="scientific">Piedraia hortae CBS 480.64</name>
    <dbReference type="NCBI Taxonomy" id="1314780"/>
    <lineage>
        <taxon>Eukaryota</taxon>
        <taxon>Fungi</taxon>
        <taxon>Dikarya</taxon>
        <taxon>Ascomycota</taxon>
        <taxon>Pezizomycotina</taxon>
        <taxon>Dothideomycetes</taxon>
        <taxon>Dothideomycetidae</taxon>
        <taxon>Capnodiales</taxon>
        <taxon>Piedraiaceae</taxon>
        <taxon>Piedraia</taxon>
    </lineage>
</organism>
<dbReference type="AlphaFoldDB" id="A0A6A7C3N6"/>
<reference evidence="2" key="1">
    <citation type="journal article" date="2020" name="Stud. Mycol.">
        <title>101 Dothideomycetes genomes: a test case for predicting lifestyles and emergence of pathogens.</title>
        <authorList>
            <person name="Haridas S."/>
            <person name="Albert R."/>
            <person name="Binder M."/>
            <person name="Bloem J."/>
            <person name="Labutti K."/>
            <person name="Salamov A."/>
            <person name="Andreopoulos B."/>
            <person name="Baker S."/>
            <person name="Barry K."/>
            <person name="Bills G."/>
            <person name="Bluhm B."/>
            <person name="Cannon C."/>
            <person name="Castanera R."/>
            <person name="Culley D."/>
            <person name="Daum C."/>
            <person name="Ezra D."/>
            <person name="Gonzalez J."/>
            <person name="Henrissat B."/>
            <person name="Kuo A."/>
            <person name="Liang C."/>
            <person name="Lipzen A."/>
            <person name="Lutzoni F."/>
            <person name="Magnuson J."/>
            <person name="Mondo S."/>
            <person name="Nolan M."/>
            <person name="Ohm R."/>
            <person name="Pangilinan J."/>
            <person name="Park H.-J."/>
            <person name="Ramirez L."/>
            <person name="Alfaro M."/>
            <person name="Sun H."/>
            <person name="Tritt A."/>
            <person name="Yoshinaga Y."/>
            <person name="Zwiers L.-H."/>
            <person name="Turgeon B."/>
            <person name="Goodwin S."/>
            <person name="Spatafora J."/>
            <person name="Crous P."/>
            <person name="Grigoriev I."/>
        </authorList>
    </citation>
    <scope>NUCLEOTIDE SEQUENCE</scope>
    <source>
        <strain evidence="2">CBS 480.64</strain>
    </source>
</reference>
<proteinExistence type="predicted"/>
<gene>
    <name evidence="2" type="ORF">K470DRAFT_22443</name>
</gene>
<evidence type="ECO:0000256" key="1">
    <source>
        <dbReference type="SAM" id="MobiDB-lite"/>
    </source>
</evidence>
<dbReference type="EMBL" id="MU005968">
    <property type="protein sequence ID" value="KAF2862074.1"/>
    <property type="molecule type" value="Genomic_DNA"/>
</dbReference>
<dbReference type="Proteomes" id="UP000799421">
    <property type="component" value="Unassembled WGS sequence"/>
</dbReference>
<keyword evidence="3" id="KW-1185">Reference proteome</keyword>
<feature type="region of interest" description="Disordered" evidence="1">
    <location>
        <begin position="198"/>
        <end position="217"/>
    </location>
</feature>
<feature type="compositionally biased region" description="Polar residues" evidence="1">
    <location>
        <begin position="199"/>
        <end position="209"/>
    </location>
</feature>
<evidence type="ECO:0000313" key="2">
    <source>
        <dbReference type="EMBL" id="KAF2862074.1"/>
    </source>
</evidence>
<accession>A0A6A7C3N6</accession>
<name>A0A6A7C3N6_9PEZI</name>
<protein>
    <submittedName>
        <fullName evidence="2">Uncharacterized protein</fullName>
    </submittedName>
</protein>
<evidence type="ECO:0000313" key="3">
    <source>
        <dbReference type="Proteomes" id="UP000799421"/>
    </source>
</evidence>
<sequence length="217" mass="23765">MYTSLIGVYAQPAGLPFSERQARTNIYPQTRTARNPGTEEQALSGCDHYDIAAIQEPAWSRQTEAPPCSSNRLGPHGSNLRGVVGGLGFTLDKHDGGVQTDWTQLPNDRCRTRFGGRSCSVRLDDRQHHCNAAFPKARQSHPSCSYCTSSQYWTAQADSDTLTILPSWPPAALPVRKGPSLVRCQHCDAGIDIGLSGDMPQQNENSRMLHQSAMPCL</sequence>